<dbReference type="Proteomes" id="UP001465755">
    <property type="component" value="Unassembled WGS sequence"/>
</dbReference>
<evidence type="ECO:0000259" key="2">
    <source>
        <dbReference type="PROSITE" id="PS50191"/>
    </source>
</evidence>
<dbReference type="InterPro" id="IPR036865">
    <property type="entry name" value="CRAL-TRIO_dom_sf"/>
</dbReference>
<feature type="compositionally biased region" description="Basic and acidic residues" evidence="1">
    <location>
        <begin position="565"/>
        <end position="575"/>
    </location>
</feature>
<accession>A0AAW1PJY4</accession>
<feature type="region of interest" description="Disordered" evidence="1">
    <location>
        <begin position="28"/>
        <end position="121"/>
    </location>
</feature>
<evidence type="ECO:0000313" key="3">
    <source>
        <dbReference type="EMBL" id="KAK9809766.1"/>
    </source>
</evidence>
<gene>
    <name evidence="3" type="ORF">WJX73_004329</name>
</gene>
<dbReference type="CDD" id="cd00170">
    <property type="entry name" value="SEC14"/>
    <property type="match status" value="1"/>
</dbReference>
<feature type="compositionally biased region" description="Acidic residues" evidence="1">
    <location>
        <begin position="56"/>
        <end position="70"/>
    </location>
</feature>
<keyword evidence="4" id="KW-1185">Reference proteome</keyword>
<dbReference type="PANTHER" id="PTHR47041:SF5">
    <property type="entry name" value="SEC14 CYTOSOLIC FACTOR FAMILY PROTEIN"/>
    <property type="match status" value="1"/>
</dbReference>
<feature type="region of interest" description="Disordered" evidence="1">
    <location>
        <begin position="593"/>
        <end position="672"/>
    </location>
</feature>
<dbReference type="Gene3D" id="3.40.525.10">
    <property type="entry name" value="CRAL-TRIO lipid binding domain"/>
    <property type="match status" value="1"/>
</dbReference>
<sequence>MNNDSYGPAAQAERRQRYRSIFASTTSAALEQAQKRPGGLRGDKSRIIASVAGNQDQEDEQSSSEADEREEDKREADSQEQEADEQRKRKEKRPTARIVSYSDSESDDEHSGPFRSRRNKPDAIQDGLQNAQENLATNFQSGWPFSGLWEKTKSKKRRQKDSNVPRKQPRVQQLAALVTSQGAERVRTMRPSSALAFILRTGAMAALHRWQPHLALASEAAVLALSLPSALWRRKGLRDVPKALPRQLKPLYSAVAAFAAPTLIVQAALFLKKLQPHRRRRLRRSITESVRTLRAAQGQDSDDPASGLDASRRPQTGAAWATLYRVEIEEMKRVLAAQDVTLPAARFDPDNDAELMRFAIAGGILQAHSPEEKAVAIEEAVVRLMATLAWLRKHRFMAASQLRRWHHLVRWQGWDHEGRPLMLVRIARACDECQDGDMAETVADAVIAQVDRAVNEMLSDASGPDKVIVVIDARGASALQATRHVKLFKDVSVCLNQHYPARLHQLFLVELPAQLRWVLGAIKHLIYASTSARILTVHADDTRCPLPRAALDTGPMSPVASTDHLAPEDDGERRVSIPQLPIRTVPSLTPAQLLLRGKDPGTPHGAAARAALKPMWPPTEEDGSEADTEPSSGNSAAPTDEPDSAGQEQTAGTETADDSHDPADDVFKTASSTELRRALASVTSAPARLRQQEDSP</sequence>
<feature type="region of interest" description="Disordered" evidence="1">
    <location>
        <begin position="677"/>
        <end position="696"/>
    </location>
</feature>
<organism evidence="3 4">
    <name type="scientific">Symbiochloris irregularis</name>
    <dbReference type="NCBI Taxonomy" id="706552"/>
    <lineage>
        <taxon>Eukaryota</taxon>
        <taxon>Viridiplantae</taxon>
        <taxon>Chlorophyta</taxon>
        <taxon>core chlorophytes</taxon>
        <taxon>Trebouxiophyceae</taxon>
        <taxon>Trebouxiales</taxon>
        <taxon>Trebouxiaceae</taxon>
        <taxon>Symbiochloris</taxon>
    </lineage>
</organism>
<dbReference type="InterPro" id="IPR001251">
    <property type="entry name" value="CRAL-TRIO_dom"/>
</dbReference>
<dbReference type="PROSITE" id="PS50191">
    <property type="entry name" value="CRAL_TRIO"/>
    <property type="match status" value="1"/>
</dbReference>
<dbReference type="SUPFAM" id="SSF52087">
    <property type="entry name" value="CRAL/TRIO domain"/>
    <property type="match status" value="1"/>
</dbReference>
<dbReference type="Pfam" id="PF00650">
    <property type="entry name" value="CRAL_TRIO"/>
    <property type="match status" value="1"/>
</dbReference>
<feature type="region of interest" description="Disordered" evidence="1">
    <location>
        <begin position="146"/>
        <end position="171"/>
    </location>
</feature>
<dbReference type="PANTHER" id="PTHR47041">
    <property type="entry name" value="SEC14 CYTOSOLIC FACTOR FAMILY PROTEIN / PHOSPHOGLYCERIDE TRANSFER FAMILY PROTEIN"/>
    <property type="match status" value="1"/>
</dbReference>
<feature type="compositionally biased region" description="Acidic residues" evidence="1">
    <location>
        <begin position="619"/>
        <end position="628"/>
    </location>
</feature>
<feature type="region of interest" description="Disordered" evidence="1">
    <location>
        <begin position="548"/>
        <end position="580"/>
    </location>
</feature>
<reference evidence="3 4" key="1">
    <citation type="journal article" date="2024" name="Nat. Commun.">
        <title>Phylogenomics reveals the evolutionary origins of lichenization in chlorophyte algae.</title>
        <authorList>
            <person name="Puginier C."/>
            <person name="Libourel C."/>
            <person name="Otte J."/>
            <person name="Skaloud P."/>
            <person name="Haon M."/>
            <person name="Grisel S."/>
            <person name="Petersen M."/>
            <person name="Berrin J.G."/>
            <person name="Delaux P.M."/>
            <person name="Dal Grande F."/>
            <person name="Keller J."/>
        </authorList>
    </citation>
    <scope>NUCLEOTIDE SEQUENCE [LARGE SCALE GENOMIC DNA]</scope>
    <source>
        <strain evidence="3 4">SAG 2036</strain>
    </source>
</reference>
<evidence type="ECO:0000313" key="4">
    <source>
        <dbReference type="Proteomes" id="UP001465755"/>
    </source>
</evidence>
<feature type="compositionally biased region" description="Basic and acidic residues" evidence="1">
    <location>
        <begin position="657"/>
        <end position="667"/>
    </location>
</feature>
<comment type="caution">
    <text evidence="3">The sequence shown here is derived from an EMBL/GenBank/DDBJ whole genome shotgun (WGS) entry which is preliminary data.</text>
</comment>
<feature type="region of interest" description="Disordered" evidence="1">
    <location>
        <begin position="291"/>
        <end position="312"/>
    </location>
</feature>
<protein>
    <recommendedName>
        <fullName evidence="2">CRAL-TRIO domain-containing protein</fullName>
    </recommendedName>
</protein>
<dbReference type="EMBL" id="JALJOQ010000016">
    <property type="protein sequence ID" value="KAK9809766.1"/>
    <property type="molecule type" value="Genomic_DNA"/>
</dbReference>
<feature type="domain" description="CRAL-TRIO" evidence="2">
    <location>
        <begin position="413"/>
        <end position="589"/>
    </location>
</feature>
<feature type="region of interest" description="Disordered" evidence="1">
    <location>
        <begin position="1"/>
        <end position="20"/>
    </location>
</feature>
<name>A0AAW1PJY4_9CHLO</name>
<proteinExistence type="predicted"/>
<evidence type="ECO:0000256" key="1">
    <source>
        <dbReference type="SAM" id="MobiDB-lite"/>
    </source>
</evidence>
<dbReference type="AlphaFoldDB" id="A0AAW1PJY4"/>